<name>A0AAD5CI99_AMBAR</name>
<feature type="region of interest" description="Disordered" evidence="1">
    <location>
        <begin position="101"/>
        <end position="122"/>
    </location>
</feature>
<evidence type="ECO:0000313" key="3">
    <source>
        <dbReference type="Proteomes" id="UP001206925"/>
    </source>
</evidence>
<evidence type="ECO:0000313" key="2">
    <source>
        <dbReference type="EMBL" id="KAI7741750.1"/>
    </source>
</evidence>
<organism evidence="2 3">
    <name type="scientific">Ambrosia artemisiifolia</name>
    <name type="common">Common ragweed</name>
    <dbReference type="NCBI Taxonomy" id="4212"/>
    <lineage>
        <taxon>Eukaryota</taxon>
        <taxon>Viridiplantae</taxon>
        <taxon>Streptophyta</taxon>
        <taxon>Embryophyta</taxon>
        <taxon>Tracheophyta</taxon>
        <taxon>Spermatophyta</taxon>
        <taxon>Magnoliopsida</taxon>
        <taxon>eudicotyledons</taxon>
        <taxon>Gunneridae</taxon>
        <taxon>Pentapetalae</taxon>
        <taxon>asterids</taxon>
        <taxon>campanulids</taxon>
        <taxon>Asterales</taxon>
        <taxon>Asteraceae</taxon>
        <taxon>Asteroideae</taxon>
        <taxon>Heliantheae alliance</taxon>
        <taxon>Heliantheae</taxon>
        <taxon>Ambrosia</taxon>
    </lineage>
</organism>
<dbReference type="Proteomes" id="UP001206925">
    <property type="component" value="Unassembled WGS sequence"/>
</dbReference>
<comment type="caution">
    <text evidence="2">The sequence shown here is derived from an EMBL/GenBank/DDBJ whole genome shotgun (WGS) entry which is preliminary data.</text>
</comment>
<feature type="compositionally biased region" description="Polar residues" evidence="1">
    <location>
        <begin position="103"/>
        <end position="122"/>
    </location>
</feature>
<gene>
    <name evidence="2" type="ORF">M8C21_000594</name>
</gene>
<keyword evidence="3" id="KW-1185">Reference proteome</keyword>
<protein>
    <submittedName>
        <fullName evidence="2">Uncharacterized protein</fullName>
    </submittedName>
</protein>
<proteinExistence type="predicted"/>
<dbReference type="EMBL" id="JAMZMK010008134">
    <property type="protein sequence ID" value="KAI7741750.1"/>
    <property type="molecule type" value="Genomic_DNA"/>
</dbReference>
<sequence length="122" mass="13653">MDGWMAGLGAAMPPVGDALGQLLISRMKNLTLSFVHLAPYRVLYRSRVDGKNYAIKAFRKSQLLKLRVAPSEITMTDVLREFFPKGLHFHVSIMKQPYPDNTMHAQLHSQNPGSSSNQTRGV</sequence>
<accession>A0AAD5CI99</accession>
<dbReference type="AlphaFoldDB" id="A0AAD5CI99"/>
<reference evidence="2" key="1">
    <citation type="submission" date="2022-06" db="EMBL/GenBank/DDBJ databases">
        <title>Uncovering the hologenomic basis of an extraordinary plant invasion.</title>
        <authorList>
            <person name="Bieker V.C."/>
            <person name="Martin M.D."/>
            <person name="Gilbert T."/>
            <person name="Hodgins K."/>
            <person name="Battlay P."/>
            <person name="Petersen B."/>
            <person name="Wilson J."/>
        </authorList>
    </citation>
    <scope>NUCLEOTIDE SEQUENCE</scope>
    <source>
        <strain evidence="2">AA19_3_7</strain>
        <tissue evidence="2">Leaf</tissue>
    </source>
</reference>
<evidence type="ECO:0000256" key="1">
    <source>
        <dbReference type="SAM" id="MobiDB-lite"/>
    </source>
</evidence>